<keyword evidence="1" id="KW-0175">Coiled coil</keyword>
<keyword evidence="4" id="KW-1185">Reference proteome</keyword>
<accession>F9WQ07</accession>
<dbReference type="EMBL" id="CAEX01003843">
    <property type="protein sequence ID" value="CCD19634.1"/>
    <property type="molecule type" value="Genomic_DNA"/>
</dbReference>
<dbReference type="Proteomes" id="UP000009027">
    <property type="component" value="Unassembled WGS sequence"/>
</dbReference>
<reference evidence="3 4" key="1">
    <citation type="journal article" date="2012" name="Proc. Natl. Acad. Sci. U.S.A.">
        <title>Antigenic diversity is generated by distinct evolutionary mechanisms in African trypanosome species.</title>
        <authorList>
            <person name="Jackson A.P."/>
            <person name="Berry A."/>
            <person name="Aslett M."/>
            <person name="Allison H.C."/>
            <person name="Burton P."/>
            <person name="Vavrova-Anderson J."/>
            <person name="Brown R."/>
            <person name="Browne H."/>
            <person name="Corton N."/>
            <person name="Hauser H."/>
            <person name="Gamble J."/>
            <person name="Gilderthorp R."/>
            <person name="Marcello L."/>
            <person name="McQuillan J."/>
            <person name="Otto T.D."/>
            <person name="Quail M.A."/>
            <person name="Sanders M.J."/>
            <person name="van Tonder A."/>
            <person name="Ginger M.L."/>
            <person name="Field M.C."/>
            <person name="Barry J.D."/>
            <person name="Hertz-Fowler C."/>
            <person name="Berriman M."/>
        </authorList>
    </citation>
    <scope>NUCLEOTIDE SEQUENCE</scope>
    <source>
        <strain evidence="3 4">Y486</strain>
    </source>
</reference>
<feature type="signal peptide" evidence="2">
    <location>
        <begin position="1"/>
        <end position="19"/>
    </location>
</feature>
<sequence>MQRQVQLLLLWLCVTKGLGIETNCVSTKENKDCEKELLWIWYTIIDAPFRKADEVIKRVSEELTKNHQKELELNEALDNLSERLVGLKNEFGLKSKLEHQLQVVQKAAAVYSTALKNITNKRQSMASTVREDEDTVSRLQAVVGYVWGEALQNDGTFERFRQTFNTIKKDRSNQKYETHANKVVSDAMAAGGNDSTNLKGVLVELLYKTENVYKSKVDNVVGLLFTDPKKWTVDVIRNFSYKMEEIRNETGSSTVNGRLMEETQLYVDSSENETRNSVFKAMKEVSERHCTKFNEWFELRKSFKDKKQVQLPAIRHAVEKITFIEGTVPVEQLEQMESKFGNASEPQGSAWGAMKLENRGLRLLKMLNGNVTELEEERKEQIRKLVGGANLSDRGDVCEALLVERMLMKKILNESNGGAVDNVTSICKDTAFDCGEANTTKLVNDFLRVSSRSAESGVIASAVEVENLTLTNLMQKTSRLLEEAQRLLEKRKQRIERNLGYASRGICETQKNVGDGFLKIVSLSGILQKLKSDISSLHDGDDAGETSASEKMIGVLHGVSAYNSFLTRKGAALLKTLTDTESTMKTNISARATALLAQAERGGGVKLPSVDCRTATNAMSSENIMQLVANLTGELRVYDILVSVGESVSGKVTRLEAALASLRNAKDKLEAERKRARQNASCEPIWRQLLRYVWG</sequence>
<evidence type="ECO:0000256" key="1">
    <source>
        <dbReference type="SAM" id="Coils"/>
    </source>
</evidence>
<gene>
    <name evidence="3" type="ORF">TvY486_0023450</name>
</gene>
<proteinExistence type="predicted"/>
<dbReference type="AlphaFoldDB" id="F9WQ07"/>
<evidence type="ECO:0000256" key="2">
    <source>
        <dbReference type="SAM" id="SignalP"/>
    </source>
</evidence>
<evidence type="ECO:0000313" key="3">
    <source>
        <dbReference type="EMBL" id="CCD19634.1"/>
    </source>
</evidence>
<name>F9WQ07_TRYVY</name>
<feature type="coiled-coil region" evidence="1">
    <location>
        <begin position="470"/>
        <end position="498"/>
    </location>
</feature>
<protein>
    <submittedName>
        <fullName evidence="3">Uncharacterized protein</fullName>
    </submittedName>
</protein>
<feature type="chain" id="PRO_5003390671" evidence="2">
    <location>
        <begin position="20"/>
        <end position="695"/>
    </location>
</feature>
<evidence type="ECO:0000313" key="4">
    <source>
        <dbReference type="Proteomes" id="UP000009027"/>
    </source>
</evidence>
<keyword evidence="2" id="KW-0732">Signal</keyword>
<organism evidence="3 4">
    <name type="scientific">Trypanosoma vivax (strain Y486)</name>
    <dbReference type="NCBI Taxonomy" id="1055687"/>
    <lineage>
        <taxon>Eukaryota</taxon>
        <taxon>Discoba</taxon>
        <taxon>Euglenozoa</taxon>
        <taxon>Kinetoplastea</taxon>
        <taxon>Metakinetoplastina</taxon>
        <taxon>Trypanosomatida</taxon>
        <taxon>Trypanosomatidae</taxon>
        <taxon>Trypanosoma</taxon>
        <taxon>Duttonella</taxon>
    </lineage>
</organism>
<feature type="coiled-coil region" evidence="1">
    <location>
        <begin position="652"/>
        <end position="679"/>
    </location>
</feature>
<dbReference type="VEuPathDB" id="TriTrypDB:TvY486_0023450"/>